<dbReference type="Proteomes" id="UP000789702">
    <property type="component" value="Unassembled WGS sequence"/>
</dbReference>
<protein>
    <submittedName>
        <fullName evidence="1">613_t:CDS:1</fullName>
    </submittedName>
</protein>
<accession>A0ACA9LK52</accession>
<evidence type="ECO:0000313" key="1">
    <source>
        <dbReference type="EMBL" id="CAG8531332.1"/>
    </source>
</evidence>
<gene>
    <name evidence="1" type="ORF">DHETER_LOCUS4378</name>
</gene>
<dbReference type="EMBL" id="CAJVPU010004335">
    <property type="protein sequence ID" value="CAG8531332.1"/>
    <property type="molecule type" value="Genomic_DNA"/>
</dbReference>
<proteinExistence type="predicted"/>
<sequence length="403" mass="46673">NIKLLVFDPKFIMTILSELKTYHEVIDEIYNHVESLEPFLKGTTASTAFCLLYKLWTLRLTVKQVTGLIEHTDSPHIRALGFLYLRYVCKPTNLWEWFEGYLEDEEQVQIQGGPRPVSIWDLKTYVSNNTFLKIRTIGKMCRQLLTEQKWLGTILPRIPVPIARDIEQKIKERLQPPPLPRRESPSYDLDPRASLERSVRRIDEGRKYRTRTRSLKIAVGGTELQAVNVGQKGTTIAAMPTIFIVLTISIGEDNNAMQGKNKRVVERIIAHKFINGYPDDENSWKLQDDIIKYAELIEYYWENFENHPSSKSISKKVSPSSMTTDSTLPSQSIIETNSSKIVDGSGDNIPRFYEPDWDSHVECIETIYHDESSRDVLAIIKWKSHKLRTLHNIEEVKRRCPQQ</sequence>
<feature type="non-terminal residue" evidence="1">
    <location>
        <position position="1"/>
    </location>
</feature>
<feature type="non-terminal residue" evidence="1">
    <location>
        <position position="403"/>
    </location>
</feature>
<keyword evidence="2" id="KW-1185">Reference proteome</keyword>
<reference evidence="1" key="1">
    <citation type="submission" date="2021-06" db="EMBL/GenBank/DDBJ databases">
        <authorList>
            <person name="Kallberg Y."/>
            <person name="Tangrot J."/>
            <person name="Rosling A."/>
        </authorList>
    </citation>
    <scope>NUCLEOTIDE SEQUENCE</scope>
    <source>
        <strain evidence="1">IL203A</strain>
    </source>
</reference>
<evidence type="ECO:0000313" key="2">
    <source>
        <dbReference type="Proteomes" id="UP000789702"/>
    </source>
</evidence>
<organism evidence="1 2">
    <name type="scientific">Dentiscutata heterogama</name>
    <dbReference type="NCBI Taxonomy" id="1316150"/>
    <lineage>
        <taxon>Eukaryota</taxon>
        <taxon>Fungi</taxon>
        <taxon>Fungi incertae sedis</taxon>
        <taxon>Mucoromycota</taxon>
        <taxon>Glomeromycotina</taxon>
        <taxon>Glomeromycetes</taxon>
        <taxon>Diversisporales</taxon>
        <taxon>Gigasporaceae</taxon>
        <taxon>Dentiscutata</taxon>
    </lineage>
</organism>
<comment type="caution">
    <text evidence="1">The sequence shown here is derived from an EMBL/GenBank/DDBJ whole genome shotgun (WGS) entry which is preliminary data.</text>
</comment>
<name>A0ACA9LK52_9GLOM</name>